<sequence>MQNKLEQLEVLLIISDFSSTEGPQDSVSTLFEPRLIDKCLEEISWLLSPNVVVAYGNNSKSVGEELTKKWSKRFKRLQYLSVDECRSLNDILRQVEDSQLIKTDFLFVYNCATFCSINLDNYIENFRTLRKQNKNAVATLLYSEMDEESPNNSLICYRTGNKKLVNYNILEESKGRKYLQAKKGIFLTETTFRTDLFTLNTLICALDFIGHFAGNYDFNSVENIIQDILSNEEVIGQEIYLNVLEKKEVKKEEKIKLVKINKKEEFPGNVSDISDEEEIEEEENRKSIECINKQENTFPQFIAEVRESMQELFEKRNTSINESEFSNLKLEISSCKLAYNVPMDDLPRLIFLSFIGIPGVTEQLVLFKKTFDQWIALWNFYFKKSTTRIGILYALEDFSTENEHFRRILPNILHWLNQDKEFIEDEQIILWYSSLSEESPLRSLPKLEELIEWLKEEEE</sequence>
<dbReference type="InterPro" id="IPR051956">
    <property type="entry name" value="eIF2B_epsilon"/>
</dbReference>
<dbReference type="SUPFAM" id="SSF48371">
    <property type="entry name" value="ARM repeat"/>
    <property type="match status" value="1"/>
</dbReference>
<dbReference type="InterPro" id="IPR016024">
    <property type="entry name" value="ARM-type_fold"/>
</dbReference>
<evidence type="ECO:0000259" key="1">
    <source>
        <dbReference type="PROSITE" id="PS51363"/>
    </source>
</evidence>
<dbReference type="GO" id="GO:0005851">
    <property type="term" value="C:eukaryotic translation initiation factor 2B complex"/>
    <property type="evidence" value="ECO:0007669"/>
    <property type="project" value="TreeGrafter"/>
</dbReference>
<protein>
    <submittedName>
        <fullName evidence="3">W2 domain-containing protein</fullName>
    </submittedName>
</protein>
<dbReference type="Gene3D" id="1.25.40.180">
    <property type="match status" value="1"/>
</dbReference>
<dbReference type="Proteomes" id="UP000095281">
    <property type="component" value="Unplaced"/>
</dbReference>
<organism evidence="2 3">
    <name type="scientific">Meloidogyne hapla</name>
    <name type="common">Root-knot nematode worm</name>
    <dbReference type="NCBI Taxonomy" id="6305"/>
    <lineage>
        <taxon>Eukaryota</taxon>
        <taxon>Metazoa</taxon>
        <taxon>Ecdysozoa</taxon>
        <taxon>Nematoda</taxon>
        <taxon>Chromadorea</taxon>
        <taxon>Rhabditida</taxon>
        <taxon>Tylenchina</taxon>
        <taxon>Tylenchomorpha</taxon>
        <taxon>Tylenchoidea</taxon>
        <taxon>Meloidogynidae</taxon>
        <taxon>Meloidogyninae</taxon>
        <taxon>Meloidogyne</taxon>
    </lineage>
</organism>
<dbReference type="WBParaSite" id="MhA1_Contig168.frz3.gene20">
    <property type="protein sequence ID" value="MhA1_Contig168.frz3.gene20"/>
    <property type="gene ID" value="MhA1_Contig168.frz3.gene20"/>
</dbReference>
<dbReference type="Pfam" id="PF02020">
    <property type="entry name" value="W2"/>
    <property type="match status" value="1"/>
</dbReference>
<dbReference type="CDD" id="cd11558">
    <property type="entry name" value="W2_eIF2B_epsilon"/>
    <property type="match status" value="1"/>
</dbReference>
<reference evidence="3" key="1">
    <citation type="submission" date="2016-11" db="UniProtKB">
        <authorList>
            <consortium name="WormBaseParasite"/>
        </authorList>
    </citation>
    <scope>IDENTIFICATION</scope>
</reference>
<feature type="domain" description="W2" evidence="1">
    <location>
        <begin position="295"/>
        <end position="459"/>
    </location>
</feature>
<dbReference type="PROSITE" id="PS51363">
    <property type="entry name" value="W2"/>
    <property type="match status" value="1"/>
</dbReference>
<dbReference type="GO" id="GO:0031369">
    <property type="term" value="F:translation initiation factor binding"/>
    <property type="evidence" value="ECO:0007669"/>
    <property type="project" value="InterPro"/>
</dbReference>
<dbReference type="GO" id="GO:0003743">
    <property type="term" value="F:translation initiation factor activity"/>
    <property type="evidence" value="ECO:0007669"/>
    <property type="project" value="TreeGrafter"/>
</dbReference>
<dbReference type="AlphaFoldDB" id="A0A1I8B9C9"/>
<evidence type="ECO:0000313" key="3">
    <source>
        <dbReference type="WBParaSite" id="MhA1_Contig168.frz3.gene20"/>
    </source>
</evidence>
<dbReference type="PANTHER" id="PTHR45887">
    <property type="entry name" value="TRANSLATION INITIATION FACTOR EIF-2B SUBUNIT EPSILON"/>
    <property type="match status" value="1"/>
</dbReference>
<evidence type="ECO:0000313" key="2">
    <source>
        <dbReference type="Proteomes" id="UP000095281"/>
    </source>
</evidence>
<proteinExistence type="predicted"/>
<dbReference type="InterPro" id="IPR044123">
    <property type="entry name" value="W2_eIF2B_epsilon"/>
</dbReference>
<keyword evidence="2" id="KW-1185">Reference proteome</keyword>
<name>A0A1I8B9C9_MELHA</name>
<dbReference type="InterPro" id="IPR003307">
    <property type="entry name" value="W2_domain"/>
</dbReference>
<accession>A0A1I8B9C9</accession>
<dbReference type="GO" id="GO:0005085">
    <property type="term" value="F:guanyl-nucleotide exchange factor activity"/>
    <property type="evidence" value="ECO:0007669"/>
    <property type="project" value="InterPro"/>
</dbReference>
<dbReference type="SMART" id="SM00515">
    <property type="entry name" value="eIF5C"/>
    <property type="match status" value="1"/>
</dbReference>
<dbReference type="PANTHER" id="PTHR45887:SF1">
    <property type="entry name" value="TRANSLATION INITIATION FACTOR EIF-2B SUBUNIT EPSILON"/>
    <property type="match status" value="1"/>
</dbReference>